<evidence type="ECO:0000313" key="2">
    <source>
        <dbReference type="EMBL" id="EIM79559.1"/>
    </source>
</evidence>
<gene>
    <name evidence="2" type="ORF">STEHIDRAFT_69301</name>
</gene>
<keyword evidence="3" id="KW-1185">Reference proteome</keyword>
<organism evidence="2 3">
    <name type="scientific">Stereum hirsutum (strain FP-91666)</name>
    <name type="common">White-rot fungus</name>
    <dbReference type="NCBI Taxonomy" id="721885"/>
    <lineage>
        <taxon>Eukaryota</taxon>
        <taxon>Fungi</taxon>
        <taxon>Dikarya</taxon>
        <taxon>Basidiomycota</taxon>
        <taxon>Agaricomycotina</taxon>
        <taxon>Agaricomycetes</taxon>
        <taxon>Russulales</taxon>
        <taxon>Stereaceae</taxon>
        <taxon>Stereum</taxon>
    </lineage>
</organism>
<dbReference type="GeneID" id="18806527"/>
<dbReference type="PANTHER" id="PTHR33840">
    <property type="match status" value="1"/>
</dbReference>
<dbReference type="EMBL" id="JH687403">
    <property type="protein sequence ID" value="EIM79559.1"/>
    <property type="molecule type" value="Genomic_DNA"/>
</dbReference>
<dbReference type="InterPro" id="IPR018712">
    <property type="entry name" value="Tle1-like_cat"/>
</dbReference>
<proteinExistence type="predicted"/>
<feature type="domain" description="T6SS Phospholipase effector Tle1-like catalytic" evidence="1">
    <location>
        <begin position="10"/>
        <end position="261"/>
    </location>
</feature>
<protein>
    <recommendedName>
        <fullName evidence="1">T6SS Phospholipase effector Tle1-like catalytic domain-containing protein</fullName>
    </recommendedName>
</protein>
<sequence>MGKPQKIDPRNLVVCIDGTSNQFGLKNTNVIELYRLLAKDENQITFYNSGIGTYATPSWKSLAYRRQQLYHKLDLAIAWNFERIVQIAYQWLSEQYRDGDKIFLFGFSRGAYQVRCLSAMIHTVGLIHRGNEAQIAFAYQLYANERTLENPSYMAERFKETFSREVKVHFVGAWDTVSSVGVIRDKTLPGTTEGMKHANFFRHALALDERRVKFLPEYAYEGCSLPTDEDERRRELKSRDHSNILAHTKEVWFAGTHSDIAPSLRWMSYQATAAGLRVQPVTGKWDFAAPITIHESLTRSWWPFEMVPWVRLTYHGAKNSTMRPHQGMPRHIHEGQMIHSSLLHDSNKREEAVDGSRSPQSFWKRVTLALRKNDSSTKNYVPKASLKRLGQDDLRTWGDFYTAAGSATLPALVERDLNDLASELVHGIRAARPFDTPSLLRQFVFLASSGASALLNPILCIN</sequence>
<evidence type="ECO:0000313" key="3">
    <source>
        <dbReference type="Proteomes" id="UP000053927"/>
    </source>
</evidence>
<dbReference type="RefSeq" id="XP_007311310.1">
    <property type="nucleotide sequence ID" value="XM_007311248.1"/>
</dbReference>
<dbReference type="Proteomes" id="UP000053927">
    <property type="component" value="Unassembled WGS sequence"/>
</dbReference>
<dbReference type="SUPFAM" id="SSF53474">
    <property type="entry name" value="alpha/beta-Hydrolases"/>
    <property type="match status" value="1"/>
</dbReference>
<dbReference type="Pfam" id="PF09994">
    <property type="entry name" value="T6SS_Tle1-like_cat"/>
    <property type="match status" value="1"/>
</dbReference>
<name>R7RW95_STEHR</name>
<dbReference type="InterPro" id="IPR029058">
    <property type="entry name" value="AB_hydrolase_fold"/>
</dbReference>
<dbReference type="OrthoDB" id="538223at2759"/>
<dbReference type="AlphaFoldDB" id="R7RW95"/>
<reference evidence="3" key="1">
    <citation type="journal article" date="2012" name="Science">
        <title>The Paleozoic origin of enzymatic lignin decomposition reconstructed from 31 fungal genomes.</title>
        <authorList>
            <person name="Floudas D."/>
            <person name="Binder M."/>
            <person name="Riley R."/>
            <person name="Barry K."/>
            <person name="Blanchette R.A."/>
            <person name="Henrissat B."/>
            <person name="Martinez A.T."/>
            <person name="Otillar R."/>
            <person name="Spatafora J.W."/>
            <person name="Yadav J.S."/>
            <person name="Aerts A."/>
            <person name="Benoit I."/>
            <person name="Boyd A."/>
            <person name="Carlson A."/>
            <person name="Copeland A."/>
            <person name="Coutinho P.M."/>
            <person name="de Vries R.P."/>
            <person name="Ferreira P."/>
            <person name="Findley K."/>
            <person name="Foster B."/>
            <person name="Gaskell J."/>
            <person name="Glotzer D."/>
            <person name="Gorecki P."/>
            <person name="Heitman J."/>
            <person name="Hesse C."/>
            <person name="Hori C."/>
            <person name="Igarashi K."/>
            <person name="Jurgens J.A."/>
            <person name="Kallen N."/>
            <person name="Kersten P."/>
            <person name="Kohler A."/>
            <person name="Kuees U."/>
            <person name="Kumar T.K.A."/>
            <person name="Kuo A."/>
            <person name="LaButti K."/>
            <person name="Larrondo L.F."/>
            <person name="Lindquist E."/>
            <person name="Ling A."/>
            <person name="Lombard V."/>
            <person name="Lucas S."/>
            <person name="Lundell T."/>
            <person name="Martin R."/>
            <person name="McLaughlin D.J."/>
            <person name="Morgenstern I."/>
            <person name="Morin E."/>
            <person name="Murat C."/>
            <person name="Nagy L.G."/>
            <person name="Nolan M."/>
            <person name="Ohm R.A."/>
            <person name="Patyshakuliyeva A."/>
            <person name="Rokas A."/>
            <person name="Ruiz-Duenas F.J."/>
            <person name="Sabat G."/>
            <person name="Salamov A."/>
            <person name="Samejima M."/>
            <person name="Schmutz J."/>
            <person name="Slot J.C."/>
            <person name="St John F."/>
            <person name="Stenlid J."/>
            <person name="Sun H."/>
            <person name="Sun S."/>
            <person name="Syed K."/>
            <person name="Tsang A."/>
            <person name="Wiebenga A."/>
            <person name="Young D."/>
            <person name="Pisabarro A."/>
            <person name="Eastwood D.C."/>
            <person name="Martin F."/>
            <person name="Cullen D."/>
            <person name="Grigoriev I.V."/>
            <person name="Hibbett D.S."/>
        </authorList>
    </citation>
    <scope>NUCLEOTIDE SEQUENCE [LARGE SCALE GENOMIC DNA]</scope>
    <source>
        <strain evidence="3">FP-91666</strain>
    </source>
</reference>
<accession>R7RW95</accession>
<dbReference type="eggNOG" id="ENOG502QVC6">
    <property type="taxonomic scope" value="Eukaryota"/>
</dbReference>
<dbReference type="OMA" id="IMAAYRW"/>
<dbReference type="KEGG" id="shs:STEHIDRAFT_69301"/>
<dbReference type="PANTHER" id="PTHR33840:SF1">
    <property type="entry name" value="TLE1 PHOSPHOLIPASE DOMAIN-CONTAINING PROTEIN"/>
    <property type="match status" value="1"/>
</dbReference>
<evidence type="ECO:0000259" key="1">
    <source>
        <dbReference type="Pfam" id="PF09994"/>
    </source>
</evidence>